<evidence type="ECO:0000256" key="9">
    <source>
        <dbReference type="ARBA" id="ARBA00051775"/>
    </source>
</evidence>
<name>A0A914YHB9_9BILA</name>
<accession>A0A914YHB9</accession>
<dbReference type="SUPFAM" id="SSF51230">
    <property type="entry name" value="Single hybrid motif"/>
    <property type="match status" value="1"/>
</dbReference>
<dbReference type="FunFam" id="3.30.559.10:FF:000027">
    <property type="entry name" value="Dihydrolipoamide acetyltransferase component of pyruvate dehydrogenase complex"/>
    <property type="match status" value="1"/>
</dbReference>
<dbReference type="Proteomes" id="UP000887577">
    <property type="component" value="Unplaced"/>
</dbReference>
<evidence type="ECO:0000256" key="8">
    <source>
        <dbReference type="ARBA" id="ARBA00023315"/>
    </source>
</evidence>
<dbReference type="WBParaSite" id="PSU_v2.g19715.t1">
    <property type="protein sequence ID" value="PSU_v2.g19715.t1"/>
    <property type="gene ID" value="PSU_v2.g19715"/>
</dbReference>
<dbReference type="InterPro" id="IPR050743">
    <property type="entry name" value="2-oxoacid_DH_E2_comp"/>
</dbReference>
<evidence type="ECO:0000256" key="3">
    <source>
        <dbReference type="ARBA" id="ARBA00007317"/>
    </source>
</evidence>
<dbReference type="SUPFAM" id="SSF47005">
    <property type="entry name" value="Peripheral subunit-binding domain of 2-oxo acid dehydrogenase complex"/>
    <property type="match status" value="1"/>
</dbReference>
<keyword evidence="14" id="KW-1185">Reference proteome</keyword>
<protein>
    <recommendedName>
        <fullName evidence="10">Dihydrolipoamide acetyltransferase component of pyruvate dehydrogenase complex</fullName>
        <ecNumber evidence="10">2.3.1.-</ecNumber>
    </recommendedName>
</protein>
<comment type="similarity">
    <text evidence="3 10">Belongs to the 2-oxoacid dehydrogenase family.</text>
</comment>
<dbReference type="Pfam" id="PF00198">
    <property type="entry name" value="2-oxoacid_dh"/>
    <property type="match status" value="1"/>
</dbReference>
<evidence type="ECO:0000256" key="10">
    <source>
        <dbReference type="RuleBase" id="RU003423"/>
    </source>
</evidence>
<dbReference type="Gene3D" id="2.40.50.100">
    <property type="match status" value="1"/>
</dbReference>
<dbReference type="GO" id="GO:0031405">
    <property type="term" value="F:lipoic acid binding"/>
    <property type="evidence" value="ECO:0007669"/>
    <property type="project" value="TreeGrafter"/>
</dbReference>
<keyword evidence="7" id="KW-0496">Mitochondrion</keyword>
<dbReference type="PANTHER" id="PTHR43178">
    <property type="entry name" value="DIHYDROLIPOAMIDE ACETYLTRANSFERASE COMPONENT OF PYRUVATE DEHYDROGENASE COMPLEX"/>
    <property type="match status" value="1"/>
</dbReference>
<dbReference type="InterPro" id="IPR011053">
    <property type="entry name" value="Single_hybrid_motif"/>
</dbReference>
<reference evidence="15" key="1">
    <citation type="submission" date="2022-11" db="UniProtKB">
        <authorList>
            <consortium name="WormBaseParasite"/>
        </authorList>
    </citation>
    <scope>IDENTIFICATION</scope>
</reference>
<feature type="domain" description="Lipoyl-binding" evidence="12">
    <location>
        <begin position="32"/>
        <end position="107"/>
    </location>
</feature>
<evidence type="ECO:0000256" key="7">
    <source>
        <dbReference type="ARBA" id="ARBA00023128"/>
    </source>
</evidence>
<proteinExistence type="inferred from homology"/>
<dbReference type="PROSITE" id="PS00189">
    <property type="entry name" value="LIPOYL"/>
    <property type="match status" value="1"/>
</dbReference>
<evidence type="ECO:0000256" key="4">
    <source>
        <dbReference type="ARBA" id="ARBA00022679"/>
    </source>
</evidence>
<dbReference type="InterPro" id="IPR003016">
    <property type="entry name" value="2-oxoA_DH_lipoyl-BS"/>
</dbReference>
<evidence type="ECO:0000256" key="2">
    <source>
        <dbReference type="ARBA" id="ARBA00004305"/>
    </source>
</evidence>
<evidence type="ECO:0000256" key="6">
    <source>
        <dbReference type="ARBA" id="ARBA00022946"/>
    </source>
</evidence>
<dbReference type="Pfam" id="PF02817">
    <property type="entry name" value="E3_binding"/>
    <property type="match status" value="1"/>
</dbReference>
<evidence type="ECO:0000313" key="15">
    <source>
        <dbReference type="WBParaSite" id="PSU_v2.g19715.t1"/>
    </source>
</evidence>
<dbReference type="Gene3D" id="4.10.320.10">
    <property type="entry name" value="E3-binding domain"/>
    <property type="match status" value="1"/>
</dbReference>
<dbReference type="PANTHER" id="PTHR43178:SF5">
    <property type="entry name" value="LIPOAMIDE ACYLTRANSFERASE COMPONENT OF BRANCHED-CHAIN ALPHA-KETO ACID DEHYDROGENASE COMPLEX, MITOCHONDRIAL"/>
    <property type="match status" value="1"/>
</dbReference>
<dbReference type="GO" id="GO:0005759">
    <property type="term" value="C:mitochondrial matrix"/>
    <property type="evidence" value="ECO:0007669"/>
    <property type="project" value="UniProtKB-SubCell"/>
</dbReference>
<evidence type="ECO:0000256" key="5">
    <source>
        <dbReference type="ARBA" id="ARBA00022823"/>
    </source>
</evidence>
<feature type="domain" description="Peripheral subunit-binding (PSBD)" evidence="13">
    <location>
        <begin position="158"/>
        <end position="195"/>
    </location>
</feature>
<evidence type="ECO:0000256" key="11">
    <source>
        <dbReference type="SAM" id="MobiDB-lite"/>
    </source>
</evidence>
<feature type="compositionally biased region" description="Basic and acidic residues" evidence="11">
    <location>
        <begin position="127"/>
        <end position="144"/>
    </location>
</feature>
<dbReference type="InterPro" id="IPR001078">
    <property type="entry name" value="2-oxoacid_DH_actylTfrase"/>
</dbReference>
<keyword evidence="5 10" id="KW-0450">Lipoyl</keyword>
<dbReference type="AlphaFoldDB" id="A0A914YHB9"/>
<dbReference type="InterPro" id="IPR000089">
    <property type="entry name" value="Biotin_lipoyl"/>
</dbReference>
<dbReference type="FunFam" id="2.40.50.100:FF:000013">
    <property type="entry name" value="Dihydrolipoamide acetyltransferase component of pyruvate dehydrogenase complex"/>
    <property type="match status" value="1"/>
</dbReference>
<feature type="region of interest" description="Disordered" evidence="11">
    <location>
        <begin position="202"/>
        <end position="230"/>
    </location>
</feature>
<keyword evidence="6" id="KW-0809">Transit peptide</keyword>
<dbReference type="EC" id="2.3.1.-" evidence="10"/>
<dbReference type="GO" id="GO:0043754">
    <property type="term" value="F:dihydrolipoamide branched chain acyltransferase activity"/>
    <property type="evidence" value="ECO:0007669"/>
    <property type="project" value="UniProtKB-EC"/>
</dbReference>
<evidence type="ECO:0000313" key="14">
    <source>
        <dbReference type="Proteomes" id="UP000887577"/>
    </source>
</evidence>
<dbReference type="Pfam" id="PF00364">
    <property type="entry name" value="Biotin_lipoyl"/>
    <property type="match status" value="1"/>
</dbReference>
<feature type="compositionally biased region" description="Low complexity" evidence="11">
    <location>
        <begin position="203"/>
        <end position="219"/>
    </location>
</feature>
<dbReference type="InterPro" id="IPR036625">
    <property type="entry name" value="E3-bd_dom_sf"/>
</dbReference>
<dbReference type="Gene3D" id="3.30.559.10">
    <property type="entry name" value="Chloramphenicol acetyltransferase-like domain"/>
    <property type="match status" value="1"/>
</dbReference>
<dbReference type="PROSITE" id="PS50968">
    <property type="entry name" value="BIOTINYL_LIPOYL"/>
    <property type="match status" value="1"/>
</dbReference>
<comment type="catalytic activity">
    <reaction evidence="9">
        <text>N(6)-[(R)-dihydrolipoyl]-L-lysyl-[protein] + 2-methylpropanoyl-CoA = N(6)-[(R)-S(8)-2-methylpropanoyldihydrolipoyl]-L-lysyl-[protein] + CoA</text>
        <dbReference type="Rhea" id="RHEA:18865"/>
        <dbReference type="Rhea" id="RHEA-COMP:10475"/>
        <dbReference type="Rhea" id="RHEA-COMP:10497"/>
        <dbReference type="ChEBI" id="CHEBI:57287"/>
        <dbReference type="ChEBI" id="CHEBI:57338"/>
        <dbReference type="ChEBI" id="CHEBI:83100"/>
        <dbReference type="ChEBI" id="CHEBI:83142"/>
        <dbReference type="EC" id="2.3.1.168"/>
    </reaction>
    <physiologicalReaction direction="left-to-right" evidence="9">
        <dbReference type="Rhea" id="RHEA:18866"/>
    </physiologicalReaction>
</comment>
<dbReference type="InterPro" id="IPR023213">
    <property type="entry name" value="CAT-like_dom_sf"/>
</dbReference>
<dbReference type="CDD" id="cd06849">
    <property type="entry name" value="lipoyl_domain"/>
    <property type="match status" value="1"/>
</dbReference>
<dbReference type="GO" id="GO:0016407">
    <property type="term" value="F:acetyltransferase activity"/>
    <property type="evidence" value="ECO:0007669"/>
    <property type="project" value="TreeGrafter"/>
</dbReference>
<evidence type="ECO:0000259" key="13">
    <source>
        <dbReference type="PROSITE" id="PS51826"/>
    </source>
</evidence>
<feature type="region of interest" description="Disordered" evidence="11">
    <location>
        <begin position="114"/>
        <end position="160"/>
    </location>
</feature>
<keyword evidence="8 10" id="KW-0012">Acyltransferase</keyword>
<dbReference type="PROSITE" id="PS51826">
    <property type="entry name" value="PSBD"/>
    <property type="match status" value="1"/>
</dbReference>
<sequence>MLRHFVGKNCKLFKRHDFIFRGIHTTNYLAKIVQFKLADIGEGIAEVEMKEWYVKPGDKVNQFDNICEVQSDKAAVTITSRYDGVVKNLHYQTGSLVKVGAFLLDIETDAVEEESSSEVSNVADSVEEAKEARKNQQKEEETVISKDGSNESGHARALATPAVRRISMENKVDLSKISGTGKDGRVLKEDVLRFIGKIPQLDSSKTSSSSSPSQSAAASPIHITPGKDQTVPVRGYTRAMVKSMSEALKIPHFGYDDEIHFDNLMKLRSSLKHIGKERDIKLSYMPFIIKATSMALSKYPILNSSVDEKFENMIYKASHNICLAIDTPGGLVVPNIKNCEQKTIWDIAEDLKRLQEAGKKQQIRPEDLSGGTFTLSNIGAIGGTYAIPIIFPPQVAIGAIGKVQKLPRFDKDDNVYPAHIVKFSWAADHRVIDGATIARFSNLLKEYLENPAFMMTELR</sequence>
<dbReference type="GO" id="GO:0005829">
    <property type="term" value="C:cytosol"/>
    <property type="evidence" value="ECO:0007669"/>
    <property type="project" value="UniProtKB-ARBA"/>
</dbReference>
<organism evidence="14 15">
    <name type="scientific">Panagrolaimus superbus</name>
    <dbReference type="NCBI Taxonomy" id="310955"/>
    <lineage>
        <taxon>Eukaryota</taxon>
        <taxon>Metazoa</taxon>
        <taxon>Ecdysozoa</taxon>
        <taxon>Nematoda</taxon>
        <taxon>Chromadorea</taxon>
        <taxon>Rhabditida</taxon>
        <taxon>Tylenchina</taxon>
        <taxon>Panagrolaimomorpha</taxon>
        <taxon>Panagrolaimoidea</taxon>
        <taxon>Panagrolaimidae</taxon>
        <taxon>Panagrolaimus</taxon>
    </lineage>
</organism>
<keyword evidence="4 10" id="KW-0808">Transferase</keyword>
<evidence type="ECO:0000259" key="12">
    <source>
        <dbReference type="PROSITE" id="PS50968"/>
    </source>
</evidence>
<dbReference type="InterPro" id="IPR004167">
    <property type="entry name" value="PSBD"/>
</dbReference>
<dbReference type="SUPFAM" id="SSF52777">
    <property type="entry name" value="CoA-dependent acyltransferases"/>
    <property type="match status" value="1"/>
</dbReference>
<comment type="subcellular location">
    <subcellularLocation>
        <location evidence="2">Mitochondrion matrix</location>
    </subcellularLocation>
</comment>
<evidence type="ECO:0000256" key="1">
    <source>
        <dbReference type="ARBA" id="ARBA00001938"/>
    </source>
</evidence>
<comment type="cofactor">
    <cofactor evidence="1 10">
        <name>(R)-lipoate</name>
        <dbReference type="ChEBI" id="CHEBI:83088"/>
    </cofactor>
</comment>
<dbReference type="FunFam" id="4.10.320.10:FF:000002">
    <property type="entry name" value="Dihydrolipoamide acetyltransferase component of pyruvate dehydrogenase complex"/>
    <property type="match status" value="1"/>
</dbReference>